<dbReference type="AlphaFoldDB" id="A0A7M7M2S1"/>
<evidence type="ECO:0000313" key="3">
    <source>
        <dbReference type="Proteomes" id="UP000002358"/>
    </source>
</evidence>
<sequence length="954" mass="109725">MDLSEVSLAANGRLCSLKSVKKETPKKRIPLVINVPYVPPHRRNSSSTNYDKLATKQSDLNYSDHSYASHKLPKTEKMIYSTNDLSDYDLSVCSRTNTNLKEDIAVHEKQTFKFSNENIEKTNIEIKRSVSQSTIESDDYSGTESFEMYNTAEELTSESIISCNEDKESDINAQSPFITEYNASNTKVDLPQKYLNLPVVEKYGKTLSKVKSNDDMHNEGSNLSISATHSNGKVFDKVEKVKKDNLIIGRILDLANVYMNVTFKVMLTELYSKKYSKHIPSTVLQEINFVVSVNNESKIKDVTPTNKKIVNIGPKFLTSEDIGSTFLVKIYNCKSITEIWGKITNATNLKKLDELLKEMKKFYDSEKMVASSIKEGGFYAVYKDDFWHRVKCLKCDKSTALVLFIDQGDEYTFSLENIFELHNKFVLIPAQAIRMSLSDLEDISDCYEAFLILNDKLLEKTVYANMLAYKDNCCTVKLYLKIYEENINIADLVIEQLFKTFLNPKSSIQTEELMHVNVSYISDNKIFVQLFKSNSYAYFTKLLRNATKYLDNKNLQRVQNLNENAIYLVQNPDKKTWYRAKIMKFKSEVAVEALLIDTGANICLNKEDFYHLEKLSSILTKYPEQAIEIQVHELSKFYEHETLEHFQKLTKCPVNLFGLFITKTLENNNIPTIRLFKKESDNSLIPINDKLLLNQKTQGRSMIIVPLNKTESSDNDITHNYQKMLKMREMQRSLSLLSLSTVLDPPKIPKHYCGVHIISADNPSNFTIQLLSSKCGELKKLGCELSDACNSYKGSPLTVKTVKIGQLYAAKYDDYDNKWYRVYVCQLMTDTKSANVYYCDYGYYKEVNIENIVPLVSQFHQLPYQAVWAQLYGIKPIFERWTLDDASRFKDLTQLKNFACIIKSKESFKPQCCQTLIPITVETVYSLELVDNSTEDDIYIADILVEERRALKCK</sequence>
<dbReference type="GeneID" id="103317722"/>
<dbReference type="OrthoDB" id="10034606at2759"/>
<reference evidence="2" key="1">
    <citation type="submission" date="2021-01" db="UniProtKB">
        <authorList>
            <consortium name="EnsemblMetazoa"/>
        </authorList>
    </citation>
    <scope>IDENTIFICATION</scope>
</reference>
<evidence type="ECO:0000313" key="2">
    <source>
        <dbReference type="EnsemblMetazoa" id="XP_016845283"/>
    </source>
</evidence>
<feature type="domain" description="Tudor" evidence="1">
    <location>
        <begin position="801"/>
        <end position="862"/>
    </location>
</feature>
<dbReference type="GO" id="GO:0005737">
    <property type="term" value="C:cytoplasm"/>
    <property type="evidence" value="ECO:0007669"/>
    <property type="project" value="UniProtKB-ARBA"/>
</dbReference>
<dbReference type="Pfam" id="PF00567">
    <property type="entry name" value="TUDOR"/>
    <property type="match status" value="3"/>
</dbReference>
<dbReference type="SMART" id="SM00333">
    <property type="entry name" value="TUDOR"/>
    <property type="match status" value="3"/>
</dbReference>
<evidence type="ECO:0000259" key="1">
    <source>
        <dbReference type="PROSITE" id="PS50304"/>
    </source>
</evidence>
<dbReference type="InterPro" id="IPR002999">
    <property type="entry name" value="Tudor"/>
</dbReference>
<dbReference type="InParanoid" id="A0A7M7M2S1"/>
<protein>
    <recommendedName>
        <fullName evidence="1">Tudor domain-containing protein</fullName>
    </recommendedName>
</protein>
<accession>A0A7M7M2S1</accession>
<dbReference type="PROSITE" id="PS50304">
    <property type="entry name" value="TUDOR"/>
    <property type="match status" value="1"/>
</dbReference>
<dbReference type="CDD" id="cd20379">
    <property type="entry name" value="Tudor_dTUD-like"/>
    <property type="match status" value="1"/>
</dbReference>
<dbReference type="Gene3D" id="2.40.50.90">
    <property type="match status" value="3"/>
</dbReference>
<dbReference type="InterPro" id="IPR035437">
    <property type="entry name" value="SNase_OB-fold_sf"/>
</dbReference>
<organism evidence="2 3">
    <name type="scientific">Nasonia vitripennis</name>
    <name type="common">Parasitic wasp</name>
    <dbReference type="NCBI Taxonomy" id="7425"/>
    <lineage>
        <taxon>Eukaryota</taxon>
        <taxon>Metazoa</taxon>
        <taxon>Ecdysozoa</taxon>
        <taxon>Arthropoda</taxon>
        <taxon>Hexapoda</taxon>
        <taxon>Insecta</taxon>
        <taxon>Pterygota</taxon>
        <taxon>Neoptera</taxon>
        <taxon>Endopterygota</taxon>
        <taxon>Hymenoptera</taxon>
        <taxon>Apocrita</taxon>
        <taxon>Proctotrupomorpha</taxon>
        <taxon>Chalcidoidea</taxon>
        <taxon>Pteromalidae</taxon>
        <taxon>Pteromalinae</taxon>
        <taxon>Nasonia</taxon>
    </lineage>
</organism>
<dbReference type="PANTHER" id="PTHR22948:SF77">
    <property type="entry name" value="SERINE_THREONINE-PROTEIN KINASE 31-LIKE ISOFORM X1"/>
    <property type="match status" value="1"/>
</dbReference>
<dbReference type="FunCoup" id="A0A7M7M2S1">
    <property type="interactions" value="125"/>
</dbReference>
<dbReference type="PANTHER" id="PTHR22948">
    <property type="entry name" value="TUDOR DOMAIN CONTAINING PROTEIN"/>
    <property type="match status" value="1"/>
</dbReference>
<dbReference type="RefSeq" id="XP_016845283.1">
    <property type="nucleotide sequence ID" value="XM_016989794.2"/>
</dbReference>
<dbReference type="KEGG" id="nvi:103317722"/>
<dbReference type="Gene3D" id="2.30.30.140">
    <property type="match status" value="3"/>
</dbReference>
<name>A0A7M7M2S1_NASVI</name>
<dbReference type="FunFam" id="2.30.30.140:FF:000018">
    <property type="entry name" value="Serine/threonine-protein kinase 31"/>
    <property type="match status" value="1"/>
</dbReference>
<dbReference type="EnsemblMetazoa" id="XM_016989794">
    <property type="protein sequence ID" value="XP_016845283"/>
    <property type="gene ID" value="LOC103317722"/>
</dbReference>
<dbReference type="InterPro" id="IPR050621">
    <property type="entry name" value="Tudor_domain_containing"/>
</dbReference>
<proteinExistence type="predicted"/>
<dbReference type="Proteomes" id="UP000002358">
    <property type="component" value="Chromosome 4"/>
</dbReference>
<dbReference type="SUPFAM" id="SSF63748">
    <property type="entry name" value="Tudor/PWWP/MBT"/>
    <property type="match status" value="3"/>
</dbReference>
<keyword evidence="3" id="KW-1185">Reference proteome</keyword>